<evidence type="ECO:0000259" key="33">
    <source>
        <dbReference type="PROSITE" id="PS50157"/>
    </source>
</evidence>
<evidence type="ECO:0000256" key="1">
    <source>
        <dbReference type="ARBA" id="ARBA00004123"/>
    </source>
</evidence>
<keyword evidence="8" id="KW-0479">Metal-binding</keyword>
<keyword evidence="30" id="KW-0812">Transmembrane</keyword>
<evidence type="ECO:0000256" key="25">
    <source>
        <dbReference type="ARBA" id="ARBA00064590"/>
    </source>
</evidence>
<evidence type="ECO:0000256" key="6">
    <source>
        <dbReference type="ARBA" id="ARBA00022475"/>
    </source>
</evidence>
<dbReference type="FunFam" id="3.30.160.60:FF:001388">
    <property type="entry name" value="Zinc finger and AT-hook domain containing"/>
    <property type="match status" value="1"/>
</dbReference>
<dbReference type="PROSITE" id="PS50157">
    <property type="entry name" value="ZINC_FINGER_C2H2_2"/>
    <property type="match status" value="9"/>
</dbReference>
<evidence type="ECO:0000256" key="23">
    <source>
        <dbReference type="ARBA" id="ARBA00051722"/>
    </source>
</evidence>
<dbReference type="GO" id="GO:0043542">
    <property type="term" value="P:endothelial cell migration"/>
    <property type="evidence" value="ECO:0007669"/>
    <property type="project" value="UniProtKB-ARBA"/>
</dbReference>
<dbReference type="PROSITE" id="PS00028">
    <property type="entry name" value="ZINC_FINGER_C2H2_1"/>
    <property type="match status" value="9"/>
</dbReference>
<feature type="domain" description="C2H2-type" evidence="33">
    <location>
        <begin position="613"/>
        <end position="640"/>
    </location>
</feature>
<keyword evidence="35" id="KW-1185">Reference proteome</keyword>
<dbReference type="SUPFAM" id="SSF52799">
    <property type="entry name" value="(Phosphotyrosine protein) phosphatases II"/>
    <property type="match status" value="1"/>
</dbReference>
<dbReference type="GO" id="GO:0005886">
    <property type="term" value="C:plasma membrane"/>
    <property type="evidence" value="ECO:0007669"/>
    <property type="project" value="UniProtKB-SubCell"/>
</dbReference>
<dbReference type="PANTHER" id="PTHR24408:SF21">
    <property type="entry name" value="ZINC FINGER PROTEIN"/>
    <property type="match status" value="1"/>
</dbReference>
<dbReference type="SMART" id="SM00355">
    <property type="entry name" value="ZnF_C2H2"/>
    <property type="match status" value="18"/>
</dbReference>
<evidence type="ECO:0000256" key="8">
    <source>
        <dbReference type="ARBA" id="ARBA00022723"/>
    </source>
</evidence>
<dbReference type="GO" id="GO:0005634">
    <property type="term" value="C:nucleus"/>
    <property type="evidence" value="ECO:0007669"/>
    <property type="project" value="UniProtKB-SubCell"/>
</dbReference>
<evidence type="ECO:0000256" key="10">
    <source>
        <dbReference type="ARBA" id="ARBA00022753"/>
    </source>
</evidence>
<feature type="domain" description="C2H2-type" evidence="33">
    <location>
        <begin position="1116"/>
        <end position="1143"/>
    </location>
</feature>
<keyword evidence="12" id="KW-0378">Hydrolase</keyword>
<evidence type="ECO:0000256" key="19">
    <source>
        <dbReference type="ARBA" id="ARBA00023163"/>
    </source>
</evidence>
<dbReference type="GO" id="GO:0043565">
    <property type="term" value="F:sequence-specific DNA binding"/>
    <property type="evidence" value="ECO:0007669"/>
    <property type="project" value="TreeGrafter"/>
</dbReference>
<keyword evidence="7" id="KW-0488">Methylation</keyword>
<keyword evidence="30" id="KW-1133">Transmembrane helix</keyword>
<accession>A0A2U9AYW6</accession>
<feature type="domain" description="Tyrosine specific protein phosphatases" evidence="32">
    <location>
        <begin position="82"/>
        <end position="148"/>
    </location>
</feature>
<feature type="region of interest" description="Disordered" evidence="29">
    <location>
        <begin position="350"/>
        <end position="397"/>
    </location>
</feature>
<dbReference type="FunFam" id="3.30.160.60:FF:000446">
    <property type="entry name" value="Zinc finger protein"/>
    <property type="match status" value="1"/>
</dbReference>
<dbReference type="GO" id="GO:0004725">
    <property type="term" value="F:protein tyrosine phosphatase activity"/>
    <property type="evidence" value="ECO:0007669"/>
    <property type="project" value="UniProtKB-EC"/>
</dbReference>
<keyword evidence="9" id="KW-0677">Repeat</keyword>
<evidence type="ECO:0000313" key="34">
    <source>
        <dbReference type="EMBL" id="AWO96882.1"/>
    </source>
</evidence>
<dbReference type="GO" id="GO:0005769">
    <property type="term" value="C:early endosome"/>
    <property type="evidence" value="ECO:0007669"/>
    <property type="project" value="UniProtKB-SubCell"/>
</dbReference>
<name>A0A2U9AYW6_SCOMX</name>
<evidence type="ECO:0000256" key="2">
    <source>
        <dbReference type="ARBA" id="ARBA00004236"/>
    </source>
</evidence>
<evidence type="ECO:0000313" key="35">
    <source>
        <dbReference type="Proteomes" id="UP000246464"/>
    </source>
</evidence>
<feature type="domain" description="C2H2-type" evidence="33">
    <location>
        <begin position="1059"/>
        <end position="1086"/>
    </location>
</feature>
<feature type="compositionally biased region" description="Polar residues" evidence="29">
    <location>
        <begin position="786"/>
        <end position="800"/>
    </location>
</feature>
<evidence type="ECO:0000259" key="31">
    <source>
        <dbReference type="PROSITE" id="PS50054"/>
    </source>
</evidence>
<comment type="catalytic activity">
    <reaction evidence="23">
        <text>O-phospho-L-tyrosyl-[protein] + H2O = L-tyrosyl-[protein] + phosphate</text>
        <dbReference type="Rhea" id="RHEA:10684"/>
        <dbReference type="Rhea" id="RHEA-COMP:10136"/>
        <dbReference type="Rhea" id="RHEA-COMP:20101"/>
        <dbReference type="ChEBI" id="CHEBI:15377"/>
        <dbReference type="ChEBI" id="CHEBI:43474"/>
        <dbReference type="ChEBI" id="CHEBI:46858"/>
        <dbReference type="ChEBI" id="CHEBI:61978"/>
        <dbReference type="EC" id="3.1.3.48"/>
    </reaction>
</comment>
<dbReference type="EMBL" id="CP026243">
    <property type="protein sequence ID" value="AWO96882.1"/>
    <property type="molecule type" value="Genomic_DNA"/>
</dbReference>
<evidence type="ECO:0000256" key="5">
    <source>
        <dbReference type="ARBA" id="ARBA00013064"/>
    </source>
</evidence>
<dbReference type="InterPro" id="IPR000387">
    <property type="entry name" value="Tyr_Pase_dom"/>
</dbReference>
<feature type="compositionally biased region" description="Basic residues" evidence="29">
    <location>
        <begin position="250"/>
        <end position="262"/>
    </location>
</feature>
<feature type="domain" description="C2H2-type" evidence="33">
    <location>
        <begin position="563"/>
        <end position="591"/>
    </location>
</feature>
<feature type="domain" description="C2H2-type" evidence="33">
    <location>
        <begin position="944"/>
        <end position="971"/>
    </location>
</feature>
<keyword evidence="15" id="KW-0805">Transcription regulation</keyword>
<proteinExistence type="inferred from homology"/>
<evidence type="ECO:0000256" key="22">
    <source>
        <dbReference type="ARBA" id="ARBA00023289"/>
    </source>
</evidence>
<dbReference type="GO" id="GO:0008270">
    <property type="term" value="F:zinc ion binding"/>
    <property type="evidence" value="ECO:0007669"/>
    <property type="project" value="UniProtKB-KW"/>
</dbReference>
<protein>
    <recommendedName>
        <fullName evidence="26">Protein tyrosine phosphatase type IVA 3</fullName>
        <ecNumber evidence="5">3.1.3.48</ecNumber>
    </recommendedName>
    <alternativeName>
        <fullName evidence="27">Protein-tyrosine phosphatase 4a3</fullName>
    </alternativeName>
</protein>
<keyword evidence="18" id="KW-1015">Disulfide bond</keyword>
<keyword evidence="19" id="KW-0804">Transcription</keyword>
<dbReference type="FunFam" id="3.30.160.60:FF:001756">
    <property type="entry name" value="Zinc finger and AT-hook domain containing"/>
    <property type="match status" value="1"/>
</dbReference>
<evidence type="ECO:0000256" key="11">
    <source>
        <dbReference type="ARBA" id="ARBA00022771"/>
    </source>
</evidence>
<evidence type="ECO:0000256" key="15">
    <source>
        <dbReference type="ARBA" id="ARBA00023015"/>
    </source>
</evidence>
<keyword evidence="14" id="KW-0904">Protein phosphatase</keyword>
<evidence type="ECO:0000256" key="30">
    <source>
        <dbReference type="SAM" id="Phobius"/>
    </source>
</evidence>
<keyword evidence="6" id="KW-1003">Cell membrane</keyword>
<evidence type="ECO:0000256" key="14">
    <source>
        <dbReference type="ARBA" id="ARBA00022912"/>
    </source>
</evidence>
<evidence type="ECO:0000256" key="4">
    <source>
        <dbReference type="ARBA" id="ARBA00009580"/>
    </source>
</evidence>
<dbReference type="FunFam" id="3.30.160.60:FF:000306">
    <property type="entry name" value="Zinc finger and AT-hook domain containing"/>
    <property type="match status" value="1"/>
</dbReference>
<feature type="compositionally biased region" description="Basic and acidic residues" evidence="29">
    <location>
        <begin position="263"/>
        <end position="287"/>
    </location>
</feature>
<organism evidence="34 35">
    <name type="scientific">Scophthalmus maximus</name>
    <name type="common">Turbot</name>
    <name type="synonym">Psetta maxima</name>
    <dbReference type="NCBI Taxonomy" id="52904"/>
    <lineage>
        <taxon>Eukaryota</taxon>
        <taxon>Metazoa</taxon>
        <taxon>Chordata</taxon>
        <taxon>Craniata</taxon>
        <taxon>Vertebrata</taxon>
        <taxon>Euteleostomi</taxon>
        <taxon>Actinopterygii</taxon>
        <taxon>Neopterygii</taxon>
        <taxon>Teleostei</taxon>
        <taxon>Neoteleostei</taxon>
        <taxon>Acanthomorphata</taxon>
        <taxon>Carangaria</taxon>
        <taxon>Pleuronectiformes</taxon>
        <taxon>Pleuronectoidei</taxon>
        <taxon>Scophthalmidae</taxon>
        <taxon>Scophthalmus</taxon>
    </lineage>
</organism>
<dbReference type="InterPro" id="IPR013087">
    <property type="entry name" value="Znf_C2H2_type"/>
</dbReference>
<feature type="compositionally biased region" description="Basic and acidic residues" evidence="29">
    <location>
        <begin position="846"/>
        <end position="856"/>
    </location>
</feature>
<feature type="compositionally biased region" description="Polar residues" evidence="29">
    <location>
        <begin position="857"/>
        <end position="872"/>
    </location>
</feature>
<feature type="compositionally biased region" description="Basic and acidic residues" evidence="29">
    <location>
        <begin position="770"/>
        <end position="779"/>
    </location>
</feature>
<gene>
    <name evidence="34" type="ORF">SMAX5B_012146</name>
</gene>
<dbReference type="Pfam" id="PF00096">
    <property type="entry name" value="zf-C2H2"/>
    <property type="match status" value="4"/>
</dbReference>
<comment type="subunit">
    <text evidence="25">Interacts with tubulin.</text>
</comment>
<sequence>MATMNRPAPVELCHKNMRFLITHNPTDSTLSSFIEDLKRFGATTVVRVCDITYDKTPLEKEGITVVDWPFDDGAPPPSKLVDDWLSLLKKNFQEDPGCCVAVHCVAGLGRAPVLVALALIESGMKYEDAIQLIRQKRRGAINSKQLTYLEKYRSKQRLRFKDSHTHKNKCCTMFKMTLFPLLTYSFLVPVFLAGSMFMCRLCNLFSPSRSLLLDHCSELHPQQEPSDDIIIALQPLVSEPVKTLAESPVKRKRGRPKGSTKKSKADSSHSLEDNFQRQDEGNKKEGDSQSSSIEGESHDRILGLDCRDCHRSFSNRRQILKHICMREQEAEEDEEDNGRIVAEAGVEGSGSLEHANADPNKKNQNTVRPETSREKDMGSLRSTRTNRSRITREGAPVTENKKSVISVVLTEDETLPGVFKMVPVEDCLAETESTANKTQPQEPSSNPTFTTTTAAANRGFQEYSIKQDASNLLQSQLKIFTCEFCNKIFKFRHSLVAHLRTHTQEKPFQCPHCDYASAIKANLNVHLRKHTGEKFSCQHCPFNCLSPGHLKVHIERVHLKVKQHCSFCEKKYSDVKNLLKHIEKRHNLKEPTVYQSYQQLRLKTRQGLRQLLYHCSTCKRRFKNQLERERHLLVHGPQRPFACLLCDHAATKIDALAAHVRKHLFLYVCCVCDGKLVSAQRLRSHLKESHPERDQEQAFTDCINNSYYLIQPGGDMCGDEESEDTKRGKRGEHGTEQEGERNGVGGEEREHEREEAKAQGECAEGVQVTEGERRKEGEIKIGCAPQGSQDTVSIETSTPDDVQDKATAGEPAQANSADSCTPATENTGRLKHNTTVLSPESIHCPLLEDKTRENTHAAKNTKTTSSSGNENSLDLGVHTPSSSSPPGAEDQTPHSEKTTRSLFFCWQESEIGRQSAFQQVFSSLQKTPLNVDTFQKLRKTYGDLECQYCGKLFWYKVQYNVHVRTHTKEHLHYCTKCSYSSITKSSLKRHQIQKHSGLLLPCSNPGCKYTTPDKYKLQAHLRTHQEQGRSVACPICQLSFTEQRLKHHIKTSHPGLKPYLCSVCDYAGRSRSNLKTHMNRHNTDRPHLCDLCGKKFKSKATLKSHRQSHTKEGNRFKCSECDFTSVSKPSLLRHKEQHAEFKPFRCAHCHYSCNLAGPLKRHYSLKHPDQKYENAGPGLPNAEALKRQGGKKCPDCEFVYRTKWEMNRHLKSKHSQKVVEDSWEAVEAIEAQYVTLEDEEQLTETPVAALHDNVDIQQITEFSSETHDAVTSMVAMAPGTVTVVQQLQVADEQEVDNCSNQLMVVNAEGDLTGDQVMVVEDAHGLEALTVLTQGDDTHHYIVYVQEHTVEINQQC</sequence>
<feature type="domain" description="C2H2-type" evidence="33">
    <location>
        <begin position="972"/>
        <end position="997"/>
    </location>
</feature>
<evidence type="ECO:0000256" key="28">
    <source>
        <dbReference type="PROSITE-ProRule" id="PRU00042"/>
    </source>
</evidence>
<feature type="domain" description="C2H2-type" evidence="33">
    <location>
        <begin position="508"/>
        <end position="535"/>
    </location>
</feature>
<evidence type="ECO:0000256" key="18">
    <source>
        <dbReference type="ARBA" id="ARBA00023157"/>
    </source>
</evidence>
<dbReference type="FunFam" id="3.90.190.10:FF:000105">
    <property type="entry name" value="Protein tyrosine phosphatase type IVA 3"/>
    <property type="match status" value="1"/>
</dbReference>
<dbReference type="InterPro" id="IPR029021">
    <property type="entry name" value="Prot-tyrosine_phosphatase-like"/>
</dbReference>
<evidence type="ECO:0000256" key="21">
    <source>
        <dbReference type="ARBA" id="ARBA00023288"/>
    </source>
</evidence>
<comment type="similarity">
    <text evidence="4">Belongs to the protein-tyrosine phosphatase family.</text>
</comment>
<evidence type="ECO:0000256" key="3">
    <source>
        <dbReference type="ARBA" id="ARBA00004412"/>
    </source>
</evidence>
<dbReference type="Proteomes" id="UP000246464">
    <property type="component" value="Chromosome 1"/>
</dbReference>
<feature type="region of interest" description="Disordered" evidence="29">
    <location>
        <begin position="243"/>
        <end position="298"/>
    </location>
</feature>
<dbReference type="InterPro" id="IPR036236">
    <property type="entry name" value="Znf_C2H2_sf"/>
</dbReference>
<keyword evidence="22" id="KW-0636">Prenylation</keyword>
<evidence type="ECO:0000256" key="7">
    <source>
        <dbReference type="ARBA" id="ARBA00022481"/>
    </source>
</evidence>
<dbReference type="PROSITE" id="PS50056">
    <property type="entry name" value="TYR_PHOSPHATASE_2"/>
    <property type="match status" value="1"/>
</dbReference>
<dbReference type="InterPro" id="IPR020422">
    <property type="entry name" value="TYR_PHOSPHATASE_DUAL_dom"/>
</dbReference>
<evidence type="ECO:0000256" key="13">
    <source>
        <dbReference type="ARBA" id="ARBA00022833"/>
    </source>
</evidence>
<evidence type="ECO:0000256" key="12">
    <source>
        <dbReference type="ARBA" id="ARBA00022801"/>
    </source>
</evidence>
<dbReference type="Gene3D" id="3.30.160.60">
    <property type="entry name" value="Classic Zinc Finger"/>
    <property type="match status" value="10"/>
</dbReference>
<evidence type="ECO:0000256" key="26">
    <source>
        <dbReference type="ARBA" id="ARBA00069015"/>
    </source>
</evidence>
<feature type="compositionally biased region" description="Polar residues" evidence="29">
    <location>
        <begin position="813"/>
        <end position="838"/>
    </location>
</feature>
<dbReference type="GO" id="GO:0000981">
    <property type="term" value="F:DNA-binding transcription factor activity, RNA polymerase II-specific"/>
    <property type="evidence" value="ECO:0007669"/>
    <property type="project" value="TreeGrafter"/>
</dbReference>
<keyword evidence="21" id="KW-0449">Lipoprotein</keyword>
<feature type="transmembrane region" description="Helical" evidence="30">
    <location>
        <begin position="177"/>
        <end position="198"/>
    </location>
</feature>
<keyword evidence="13" id="KW-0862">Zinc</keyword>
<evidence type="ECO:0000256" key="20">
    <source>
        <dbReference type="ARBA" id="ARBA00023242"/>
    </source>
</evidence>
<evidence type="ECO:0000256" key="29">
    <source>
        <dbReference type="SAM" id="MobiDB-lite"/>
    </source>
</evidence>
<dbReference type="PANTHER" id="PTHR24408">
    <property type="entry name" value="ZINC FINGER PROTEIN"/>
    <property type="match status" value="1"/>
</dbReference>
<dbReference type="SMART" id="SM00404">
    <property type="entry name" value="PTPc_motif"/>
    <property type="match status" value="1"/>
</dbReference>
<dbReference type="Pfam" id="PF00102">
    <property type="entry name" value="Y_phosphatase"/>
    <property type="match status" value="1"/>
</dbReference>
<feature type="domain" description="C2H2-type" evidence="33">
    <location>
        <begin position="480"/>
        <end position="507"/>
    </location>
</feature>
<dbReference type="InterPro" id="IPR003595">
    <property type="entry name" value="Tyr_Pase_cat"/>
</dbReference>
<feature type="domain" description="C2H2-type" evidence="33">
    <location>
        <begin position="1087"/>
        <end position="1114"/>
    </location>
</feature>
<keyword evidence="20" id="KW-0539">Nucleus</keyword>
<keyword evidence="17 30" id="KW-0472">Membrane</keyword>
<feature type="region of interest" description="Disordered" evidence="29">
    <location>
        <begin position="713"/>
        <end position="894"/>
    </location>
</feature>
<comment type="subcellular location">
    <subcellularLocation>
        <location evidence="2">Cell membrane</location>
    </subcellularLocation>
    <subcellularLocation>
        <location evidence="3">Early endosome</location>
    </subcellularLocation>
    <subcellularLocation>
        <location evidence="1">Nucleus</location>
    </subcellularLocation>
</comment>
<dbReference type="PROSITE" id="PS50054">
    <property type="entry name" value="TYR_PHOSPHATASE_DUAL"/>
    <property type="match status" value="1"/>
</dbReference>
<dbReference type="FunFam" id="3.30.160.60:FF:000255">
    <property type="entry name" value="Zinc finger and AT-hook domain containing"/>
    <property type="match status" value="1"/>
</dbReference>
<dbReference type="InterPro" id="IPR000242">
    <property type="entry name" value="PTP_cat"/>
</dbReference>
<evidence type="ECO:0000256" key="17">
    <source>
        <dbReference type="ARBA" id="ARBA00023136"/>
    </source>
</evidence>
<evidence type="ECO:0000259" key="32">
    <source>
        <dbReference type="PROSITE" id="PS50056"/>
    </source>
</evidence>
<evidence type="ECO:0000256" key="9">
    <source>
        <dbReference type="ARBA" id="ARBA00022737"/>
    </source>
</evidence>
<dbReference type="EC" id="3.1.3.48" evidence="5"/>
<feature type="compositionally biased region" description="Basic and acidic residues" evidence="29">
    <location>
        <begin position="731"/>
        <end position="758"/>
    </location>
</feature>
<comment type="function">
    <text evidence="24">Protein tyrosine phosphatase which stimulates progression from G1 into S phase during mitosis. Enhances cell proliferation, cell motility and invasive activity, and promotes cancer metastasis. May be involved in the progression of cardiac hypertrophy by inhibiting intracellular calcium mobilization in response to angiotensin II.</text>
</comment>
<dbReference type="GO" id="GO:0009966">
    <property type="term" value="P:regulation of signal transduction"/>
    <property type="evidence" value="ECO:0007669"/>
    <property type="project" value="UniProtKB-ARBA"/>
</dbReference>
<reference evidence="34 35" key="1">
    <citation type="submission" date="2017-12" db="EMBL/GenBank/DDBJ databases">
        <title>Integrating genomic resources of turbot (Scophthalmus maximus) in depth evaluation of genetic and physical mapping variation across individuals.</title>
        <authorList>
            <person name="Martinez P."/>
        </authorList>
    </citation>
    <scope>NUCLEOTIDE SEQUENCE [LARGE SCALE GENOMIC DNA]</scope>
</reference>
<feature type="domain" description="Tyrosine-protein phosphatase" evidence="31">
    <location>
        <begin position="8"/>
        <end position="161"/>
    </location>
</feature>
<dbReference type="SUPFAM" id="SSF57667">
    <property type="entry name" value="beta-beta-alpha zinc fingers"/>
    <property type="match status" value="7"/>
</dbReference>
<keyword evidence="11 28" id="KW-0863">Zinc-finger</keyword>
<evidence type="ECO:0000256" key="24">
    <source>
        <dbReference type="ARBA" id="ARBA00057132"/>
    </source>
</evidence>
<keyword evidence="16" id="KW-0238">DNA-binding</keyword>
<evidence type="ECO:0000256" key="16">
    <source>
        <dbReference type="ARBA" id="ARBA00023125"/>
    </source>
</evidence>
<keyword evidence="10" id="KW-0967">Endosome</keyword>
<evidence type="ECO:0000256" key="27">
    <source>
        <dbReference type="ARBA" id="ARBA00082375"/>
    </source>
</evidence>
<dbReference type="Gene3D" id="3.90.190.10">
    <property type="entry name" value="Protein tyrosine phosphatase superfamily"/>
    <property type="match status" value="1"/>
</dbReference>